<dbReference type="Proteomes" id="UP000886757">
    <property type="component" value="Unassembled WGS sequence"/>
</dbReference>
<reference evidence="4" key="2">
    <citation type="journal article" date="2021" name="PeerJ">
        <title>Extensive microbial diversity within the chicken gut microbiome revealed by metagenomics and culture.</title>
        <authorList>
            <person name="Gilroy R."/>
            <person name="Ravi A."/>
            <person name="Getino M."/>
            <person name="Pursley I."/>
            <person name="Horton D.L."/>
            <person name="Alikhan N.F."/>
            <person name="Baker D."/>
            <person name="Gharbi K."/>
            <person name="Hall N."/>
            <person name="Watson M."/>
            <person name="Adriaenssens E.M."/>
            <person name="Foster-Nyarko E."/>
            <person name="Jarju S."/>
            <person name="Secka A."/>
            <person name="Antonio M."/>
            <person name="Oren A."/>
            <person name="Chaudhuri R.R."/>
            <person name="La Ragione R."/>
            <person name="Hildebrand F."/>
            <person name="Pallen M.J."/>
        </authorList>
    </citation>
    <scope>NUCLEOTIDE SEQUENCE</scope>
    <source>
        <strain evidence="4">ChiSjej4B22-8148</strain>
    </source>
</reference>
<evidence type="ECO:0000256" key="2">
    <source>
        <dbReference type="SAM" id="MobiDB-lite"/>
    </source>
</evidence>
<protein>
    <submittedName>
        <fullName evidence="4">N-acetylmuramoyl-L-alanine amidase</fullName>
    </submittedName>
</protein>
<dbReference type="SUPFAM" id="SSF53187">
    <property type="entry name" value="Zn-dependent exopeptidases"/>
    <property type="match status" value="1"/>
</dbReference>
<dbReference type="GO" id="GO:0008745">
    <property type="term" value="F:N-acetylmuramoyl-L-alanine amidase activity"/>
    <property type="evidence" value="ECO:0007669"/>
    <property type="project" value="InterPro"/>
</dbReference>
<accession>A0A9D1DAF8</accession>
<organism evidence="4 5">
    <name type="scientific">Candidatus Choladousia intestinavium</name>
    <dbReference type="NCBI Taxonomy" id="2840727"/>
    <lineage>
        <taxon>Bacteria</taxon>
        <taxon>Bacillati</taxon>
        <taxon>Bacillota</taxon>
        <taxon>Clostridia</taxon>
        <taxon>Lachnospirales</taxon>
        <taxon>Lachnospiraceae</taxon>
        <taxon>Lachnospiraceae incertae sedis</taxon>
        <taxon>Candidatus Choladousia</taxon>
    </lineage>
</organism>
<name>A0A9D1DAF8_9FIRM</name>
<dbReference type="Gene3D" id="3.30.70.1070">
    <property type="entry name" value="Sporulation related repeat"/>
    <property type="match status" value="1"/>
</dbReference>
<dbReference type="SUPFAM" id="SSF110997">
    <property type="entry name" value="Sporulation related repeat"/>
    <property type="match status" value="1"/>
</dbReference>
<dbReference type="InterPro" id="IPR036680">
    <property type="entry name" value="SPOR-like_sf"/>
</dbReference>
<dbReference type="PANTHER" id="PTHR30404:SF0">
    <property type="entry name" value="N-ACETYLMURAMOYL-L-ALANINE AMIDASE AMIC"/>
    <property type="match status" value="1"/>
</dbReference>
<reference evidence="4" key="1">
    <citation type="submission" date="2020-10" db="EMBL/GenBank/DDBJ databases">
        <authorList>
            <person name="Gilroy R."/>
        </authorList>
    </citation>
    <scope>NUCLEOTIDE SEQUENCE</scope>
    <source>
        <strain evidence="4">ChiSjej4B22-8148</strain>
    </source>
</reference>
<feature type="domain" description="SPOR" evidence="3">
    <location>
        <begin position="196"/>
        <end position="269"/>
    </location>
</feature>
<dbReference type="InterPro" id="IPR002508">
    <property type="entry name" value="MurNAc-LAA_cat"/>
</dbReference>
<feature type="region of interest" description="Disordered" evidence="2">
    <location>
        <begin position="1"/>
        <end position="22"/>
    </location>
</feature>
<keyword evidence="1" id="KW-0378">Hydrolase</keyword>
<dbReference type="PANTHER" id="PTHR30404">
    <property type="entry name" value="N-ACETYLMURAMOYL-L-ALANINE AMIDASE"/>
    <property type="match status" value="1"/>
</dbReference>
<dbReference type="GO" id="GO:0042834">
    <property type="term" value="F:peptidoglycan binding"/>
    <property type="evidence" value="ECO:0007669"/>
    <property type="project" value="InterPro"/>
</dbReference>
<evidence type="ECO:0000259" key="3">
    <source>
        <dbReference type="PROSITE" id="PS51724"/>
    </source>
</evidence>
<dbReference type="SMART" id="SM00646">
    <property type="entry name" value="Ami_3"/>
    <property type="match status" value="1"/>
</dbReference>
<evidence type="ECO:0000313" key="5">
    <source>
        <dbReference type="Proteomes" id="UP000886757"/>
    </source>
</evidence>
<sequence>MARIIIDSGHGGSDPGATYEGRREKDDNLRLALAVGRILEENGEDVVYTRTEDVYQTPFEKAQLANQLGGDFFISFHRNSSPEGNQYSGVETLVYDRSGKKFEMAEAINRELEEVGFQDLGVKERPGLVVLRRTRMPALLIETGFLNTDADNTLFDQEFEAAAQGIARGILSVAGENVPIEEDTPTGNIPAGETPSGGERLYRVQAGAYRNRAYAEELLYQLQQEGFPAFIIKEDGLYKVQVGAFRQLDNAVRMEAELRQKGYSTFIAS</sequence>
<dbReference type="EMBL" id="DVGK01000123">
    <property type="protein sequence ID" value="HIR14427.1"/>
    <property type="molecule type" value="Genomic_DNA"/>
</dbReference>
<evidence type="ECO:0000256" key="1">
    <source>
        <dbReference type="ARBA" id="ARBA00022801"/>
    </source>
</evidence>
<dbReference type="InterPro" id="IPR050695">
    <property type="entry name" value="N-acetylmuramoyl_amidase_3"/>
</dbReference>
<dbReference type="Pfam" id="PF01520">
    <property type="entry name" value="Amidase_3"/>
    <property type="match status" value="1"/>
</dbReference>
<dbReference type="PROSITE" id="PS51724">
    <property type="entry name" value="SPOR"/>
    <property type="match status" value="1"/>
</dbReference>
<dbReference type="Gene3D" id="3.40.630.40">
    <property type="entry name" value="Zn-dependent exopeptidases"/>
    <property type="match status" value="1"/>
</dbReference>
<dbReference type="GO" id="GO:0030288">
    <property type="term" value="C:outer membrane-bounded periplasmic space"/>
    <property type="evidence" value="ECO:0007669"/>
    <property type="project" value="TreeGrafter"/>
</dbReference>
<gene>
    <name evidence="4" type="ORF">IAB31_10960</name>
</gene>
<comment type="caution">
    <text evidence="4">The sequence shown here is derived from an EMBL/GenBank/DDBJ whole genome shotgun (WGS) entry which is preliminary data.</text>
</comment>
<proteinExistence type="predicted"/>
<dbReference type="CDD" id="cd02696">
    <property type="entry name" value="MurNAc-LAA"/>
    <property type="match status" value="1"/>
</dbReference>
<dbReference type="GO" id="GO:0009253">
    <property type="term" value="P:peptidoglycan catabolic process"/>
    <property type="evidence" value="ECO:0007669"/>
    <property type="project" value="InterPro"/>
</dbReference>
<dbReference type="Pfam" id="PF05036">
    <property type="entry name" value="SPOR"/>
    <property type="match status" value="1"/>
</dbReference>
<dbReference type="InterPro" id="IPR007730">
    <property type="entry name" value="SPOR-like_dom"/>
</dbReference>
<dbReference type="AlphaFoldDB" id="A0A9D1DAF8"/>
<evidence type="ECO:0000313" key="4">
    <source>
        <dbReference type="EMBL" id="HIR14427.1"/>
    </source>
</evidence>